<evidence type="ECO:0000313" key="3">
    <source>
        <dbReference type="Proteomes" id="UP001432062"/>
    </source>
</evidence>
<keyword evidence="1" id="KW-0472">Membrane</keyword>
<accession>A0ABZ1YN73</accession>
<organism evidence="2 3">
    <name type="scientific">Nocardia vinacea</name>
    <dbReference type="NCBI Taxonomy" id="96468"/>
    <lineage>
        <taxon>Bacteria</taxon>
        <taxon>Bacillati</taxon>
        <taxon>Actinomycetota</taxon>
        <taxon>Actinomycetes</taxon>
        <taxon>Mycobacteriales</taxon>
        <taxon>Nocardiaceae</taxon>
        <taxon>Nocardia</taxon>
    </lineage>
</organism>
<dbReference type="EMBL" id="CP109441">
    <property type="protein sequence ID" value="WUV43204.1"/>
    <property type="molecule type" value="Genomic_DNA"/>
</dbReference>
<protein>
    <recommendedName>
        <fullName evidence="4">NAD(P)-binding domain-containing protein</fullName>
    </recommendedName>
</protein>
<evidence type="ECO:0000313" key="2">
    <source>
        <dbReference type="EMBL" id="WUV43204.1"/>
    </source>
</evidence>
<sequence length="88" mass="9365">MFVENAAALAGLGQQVLCSSRSGVAAHSLAREMQRPADRGDAHALREQGMDLVVALPGGLGAQSRCRGLVLRWRLFGFGLLFLGLFVV</sequence>
<evidence type="ECO:0000256" key="1">
    <source>
        <dbReference type="SAM" id="Phobius"/>
    </source>
</evidence>
<keyword evidence="3" id="KW-1185">Reference proteome</keyword>
<feature type="transmembrane region" description="Helical" evidence="1">
    <location>
        <begin position="69"/>
        <end position="87"/>
    </location>
</feature>
<gene>
    <name evidence="2" type="ORF">OG563_28720</name>
</gene>
<keyword evidence="1" id="KW-0812">Transmembrane</keyword>
<proteinExistence type="predicted"/>
<reference evidence="2" key="1">
    <citation type="submission" date="2022-10" db="EMBL/GenBank/DDBJ databases">
        <title>The complete genomes of actinobacterial strains from the NBC collection.</title>
        <authorList>
            <person name="Joergensen T.S."/>
            <person name="Alvarez Arevalo M."/>
            <person name="Sterndorff E.B."/>
            <person name="Faurdal D."/>
            <person name="Vuksanovic O."/>
            <person name="Mourched A.-S."/>
            <person name="Charusanti P."/>
            <person name="Shaw S."/>
            <person name="Blin K."/>
            <person name="Weber T."/>
        </authorList>
    </citation>
    <scope>NUCLEOTIDE SEQUENCE</scope>
    <source>
        <strain evidence="2">NBC_01482</strain>
    </source>
</reference>
<dbReference type="RefSeq" id="WP_329405749.1">
    <property type="nucleotide sequence ID" value="NZ_CP109441.1"/>
</dbReference>
<name>A0ABZ1YN73_9NOCA</name>
<dbReference type="Proteomes" id="UP001432062">
    <property type="component" value="Chromosome"/>
</dbReference>
<keyword evidence="1" id="KW-1133">Transmembrane helix</keyword>
<evidence type="ECO:0008006" key="4">
    <source>
        <dbReference type="Google" id="ProtNLM"/>
    </source>
</evidence>